<sequence>MPPQNDEDLKLVHIPALVAVLLNAETKKGAPLTEQEVLDIRDSSQCMAMPLDVAEELAEERGYADIDPENAWDEWQSVRLELL</sequence>
<protein>
    <submittedName>
        <fullName evidence="1">Uncharacterized protein</fullName>
    </submittedName>
</protein>
<reference evidence="2" key="2">
    <citation type="submission" date="2019-06" db="EMBL/GenBank/DDBJ databases">
        <title>Co-occurence of chitin degradation, pigmentation and bioactivity in marine Pseudoalteromonas.</title>
        <authorList>
            <person name="Sonnenschein E.C."/>
            <person name="Bech P.K."/>
        </authorList>
    </citation>
    <scope>NUCLEOTIDE SEQUENCE [LARGE SCALE GENOMIC DNA]</scope>
    <source>
        <strain evidence="2">S2897</strain>
    </source>
</reference>
<proteinExistence type="predicted"/>
<gene>
    <name evidence="1" type="ORF">CWC05_03400</name>
</gene>
<dbReference type="EMBL" id="PNCG01000002">
    <property type="protein sequence ID" value="TMP88488.1"/>
    <property type="molecule type" value="Genomic_DNA"/>
</dbReference>
<reference evidence="1 2" key="1">
    <citation type="submission" date="2017-12" db="EMBL/GenBank/DDBJ databases">
        <authorList>
            <person name="Paulsen S."/>
            <person name="Gram L.K."/>
        </authorList>
    </citation>
    <scope>NUCLEOTIDE SEQUENCE [LARGE SCALE GENOMIC DNA]</scope>
    <source>
        <strain evidence="1 2">S2897</strain>
    </source>
</reference>
<dbReference type="RefSeq" id="WP_138547366.1">
    <property type="nucleotide sequence ID" value="NZ_PNCG01000002.1"/>
</dbReference>
<comment type="caution">
    <text evidence="1">The sequence shown here is derived from an EMBL/GenBank/DDBJ whole genome shotgun (WGS) entry which is preliminary data.</text>
</comment>
<evidence type="ECO:0000313" key="1">
    <source>
        <dbReference type="EMBL" id="TMP88488.1"/>
    </source>
</evidence>
<organism evidence="1 2">
    <name type="scientific">Pseudoalteromonas ruthenica</name>
    <dbReference type="NCBI Taxonomy" id="151081"/>
    <lineage>
        <taxon>Bacteria</taxon>
        <taxon>Pseudomonadati</taxon>
        <taxon>Pseudomonadota</taxon>
        <taxon>Gammaproteobacteria</taxon>
        <taxon>Alteromonadales</taxon>
        <taxon>Pseudoalteromonadaceae</taxon>
        <taxon>Pseudoalteromonas</taxon>
    </lineage>
</organism>
<evidence type="ECO:0000313" key="2">
    <source>
        <dbReference type="Proteomes" id="UP000305874"/>
    </source>
</evidence>
<dbReference type="Proteomes" id="UP000305874">
    <property type="component" value="Unassembled WGS sequence"/>
</dbReference>
<dbReference type="AlphaFoldDB" id="A0A5S3Z8F1"/>
<name>A0A5S3Z8F1_9GAMM</name>
<accession>A0A5S3Z8F1</accession>